<dbReference type="AlphaFoldDB" id="A0A0J1GP37"/>
<feature type="transmembrane region" description="Helical" evidence="2">
    <location>
        <begin position="43"/>
        <end position="64"/>
    </location>
</feature>
<gene>
    <name evidence="3" type="ORF">ABT58_07125</name>
</gene>
<dbReference type="Proteomes" id="UP000036426">
    <property type="component" value="Unassembled WGS sequence"/>
</dbReference>
<organism evidence="3 4">
    <name type="scientific">Photobacterium aphoticum</name>
    <dbReference type="NCBI Taxonomy" id="754436"/>
    <lineage>
        <taxon>Bacteria</taxon>
        <taxon>Pseudomonadati</taxon>
        <taxon>Pseudomonadota</taxon>
        <taxon>Gammaproteobacteria</taxon>
        <taxon>Vibrionales</taxon>
        <taxon>Vibrionaceae</taxon>
        <taxon>Photobacterium</taxon>
    </lineage>
</organism>
<keyword evidence="4" id="KW-1185">Reference proteome</keyword>
<protein>
    <submittedName>
        <fullName evidence="3">Uncharacterized protein</fullName>
    </submittedName>
</protein>
<dbReference type="EMBL" id="LDOV01000011">
    <property type="protein sequence ID" value="KLV01538.1"/>
    <property type="molecule type" value="Genomic_DNA"/>
</dbReference>
<evidence type="ECO:0000256" key="2">
    <source>
        <dbReference type="SAM" id="Phobius"/>
    </source>
</evidence>
<name>A0A0J1GP37_9GAMM</name>
<proteinExistence type="predicted"/>
<feature type="compositionally biased region" description="Basic and acidic residues" evidence="1">
    <location>
        <begin position="78"/>
        <end position="92"/>
    </location>
</feature>
<dbReference type="PATRIC" id="fig|754436.4.peg.1518"/>
<comment type="caution">
    <text evidence="3">The sequence shown here is derived from an EMBL/GenBank/DDBJ whole genome shotgun (WGS) entry which is preliminary data.</text>
</comment>
<keyword evidence="2" id="KW-0472">Membrane</keyword>
<evidence type="ECO:0000313" key="3">
    <source>
        <dbReference type="EMBL" id="KLV01538.1"/>
    </source>
</evidence>
<feature type="region of interest" description="Disordered" evidence="1">
    <location>
        <begin position="72"/>
        <end position="92"/>
    </location>
</feature>
<evidence type="ECO:0000313" key="4">
    <source>
        <dbReference type="Proteomes" id="UP000036426"/>
    </source>
</evidence>
<evidence type="ECO:0000256" key="1">
    <source>
        <dbReference type="SAM" id="MobiDB-lite"/>
    </source>
</evidence>
<accession>A0A0J1GP37</accession>
<keyword evidence="2" id="KW-0812">Transmembrane</keyword>
<keyword evidence="2" id="KW-1133">Transmembrane helix</keyword>
<reference evidence="3 4" key="1">
    <citation type="submission" date="2015-05" db="EMBL/GenBank/DDBJ databases">
        <title>Photobacterium galathea sp. nov.</title>
        <authorList>
            <person name="Machado H."/>
            <person name="Gram L."/>
        </authorList>
    </citation>
    <scope>NUCLEOTIDE SEQUENCE [LARGE SCALE GENOMIC DNA]</scope>
    <source>
        <strain evidence="3 4">DSM 25995</strain>
    </source>
</reference>
<sequence>MDLTKKLLIFFVIILSLINTTMNSPTIQGWLNGESADFSMGDILLIVVIIIGAFVTIFGLAIWLQNTFNLTDDEDDETTRTSDHKDSDHTKK</sequence>
<dbReference type="RefSeq" id="WP_047873704.1">
    <property type="nucleotide sequence ID" value="NZ_BMYC01000005.1"/>
</dbReference>